<keyword evidence="2" id="KW-1185">Reference proteome</keyword>
<dbReference type="Proteomes" id="UP001056120">
    <property type="component" value="Linkage Group LG08"/>
</dbReference>
<accession>A0ACB9IG28</accession>
<dbReference type="EMBL" id="CM042025">
    <property type="protein sequence ID" value="KAI3806970.1"/>
    <property type="molecule type" value="Genomic_DNA"/>
</dbReference>
<evidence type="ECO:0000313" key="1">
    <source>
        <dbReference type="EMBL" id="KAI3806970.1"/>
    </source>
</evidence>
<organism evidence="1 2">
    <name type="scientific">Smallanthus sonchifolius</name>
    <dbReference type="NCBI Taxonomy" id="185202"/>
    <lineage>
        <taxon>Eukaryota</taxon>
        <taxon>Viridiplantae</taxon>
        <taxon>Streptophyta</taxon>
        <taxon>Embryophyta</taxon>
        <taxon>Tracheophyta</taxon>
        <taxon>Spermatophyta</taxon>
        <taxon>Magnoliopsida</taxon>
        <taxon>eudicotyledons</taxon>
        <taxon>Gunneridae</taxon>
        <taxon>Pentapetalae</taxon>
        <taxon>asterids</taxon>
        <taxon>campanulids</taxon>
        <taxon>Asterales</taxon>
        <taxon>Asteraceae</taxon>
        <taxon>Asteroideae</taxon>
        <taxon>Heliantheae alliance</taxon>
        <taxon>Millerieae</taxon>
        <taxon>Smallanthus</taxon>
    </lineage>
</organism>
<proteinExistence type="predicted"/>
<reference evidence="2" key="1">
    <citation type="journal article" date="2022" name="Mol. Ecol. Resour.">
        <title>The genomes of chicory, endive, great burdock and yacon provide insights into Asteraceae palaeo-polyploidization history and plant inulin production.</title>
        <authorList>
            <person name="Fan W."/>
            <person name="Wang S."/>
            <person name="Wang H."/>
            <person name="Wang A."/>
            <person name="Jiang F."/>
            <person name="Liu H."/>
            <person name="Zhao H."/>
            <person name="Xu D."/>
            <person name="Zhang Y."/>
        </authorList>
    </citation>
    <scope>NUCLEOTIDE SEQUENCE [LARGE SCALE GENOMIC DNA]</scope>
    <source>
        <strain evidence="2">cv. Yunnan</strain>
    </source>
</reference>
<reference evidence="1 2" key="2">
    <citation type="journal article" date="2022" name="Mol. Ecol. Resour.">
        <title>The genomes of chicory, endive, great burdock and yacon provide insights into Asteraceae paleo-polyploidization history and plant inulin production.</title>
        <authorList>
            <person name="Fan W."/>
            <person name="Wang S."/>
            <person name="Wang H."/>
            <person name="Wang A."/>
            <person name="Jiang F."/>
            <person name="Liu H."/>
            <person name="Zhao H."/>
            <person name="Xu D."/>
            <person name="Zhang Y."/>
        </authorList>
    </citation>
    <scope>NUCLEOTIDE SEQUENCE [LARGE SCALE GENOMIC DNA]</scope>
    <source>
        <strain evidence="2">cv. Yunnan</strain>
        <tissue evidence="1">Leaves</tissue>
    </source>
</reference>
<gene>
    <name evidence="1" type="ORF">L1987_22890</name>
</gene>
<comment type="caution">
    <text evidence="1">The sequence shown here is derived from an EMBL/GenBank/DDBJ whole genome shotgun (WGS) entry which is preliminary data.</text>
</comment>
<protein>
    <submittedName>
        <fullName evidence="1">Uncharacterized protein</fullName>
    </submittedName>
</protein>
<name>A0ACB9IG28_9ASTR</name>
<evidence type="ECO:0000313" key="2">
    <source>
        <dbReference type="Proteomes" id="UP001056120"/>
    </source>
</evidence>
<sequence length="176" mass="19690">MLNKFSNNVYVLSVHIIGFYRFSSADLYCSHKVAVEDVASKVLSEPIRPHFAIASIGPSFDLQEAHQLEIIALGSQVPVISNCPCGIIGRDAFYDEFKEILWEFTEEEDDDDPEPLILSESLMLVVGFLPELKEPRIVMIDKFVTDIREFSTSASGCKSPAARPINIPHCKKRSVT</sequence>